<dbReference type="InterPro" id="IPR042188">
    <property type="entry name" value="MmgE/PrpD_sf_2"/>
</dbReference>
<comment type="similarity">
    <text evidence="1">Belongs to the PrpD family.</text>
</comment>
<name>A0A1I0H059_9ACTN</name>
<dbReference type="PANTHER" id="PTHR16943:SF8">
    <property type="entry name" value="2-METHYLCITRATE DEHYDRATASE"/>
    <property type="match status" value="1"/>
</dbReference>
<dbReference type="InterPro" id="IPR045336">
    <property type="entry name" value="MmgE_PrpD_N"/>
</dbReference>
<dbReference type="OrthoDB" id="9797528at2"/>
<dbReference type="Gene3D" id="1.10.4100.10">
    <property type="entry name" value="2-methylcitrate dehydratase PrpD"/>
    <property type="match status" value="1"/>
</dbReference>
<evidence type="ECO:0000313" key="5">
    <source>
        <dbReference type="Proteomes" id="UP000199361"/>
    </source>
</evidence>
<organism evidence="4 5">
    <name type="scientific">Nonomuraea wenchangensis</name>
    <dbReference type="NCBI Taxonomy" id="568860"/>
    <lineage>
        <taxon>Bacteria</taxon>
        <taxon>Bacillati</taxon>
        <taxon>Actinomycetota</taxon>
        <taxon>Actinomycetes</taxon>
        <taxon>Streptosporangiales</taxon>
        <taxon>Streptosporangiaceae</taxon>
        <taxon>Nonomuraea</taxon>
    </lineage>
</organism>
<evidence type="ECO:0000256" key="1">
    <source>
        <dbReference type="ARBA" id="ARBA00006174"/>
    </source>
</evidence>
<dbReference type="STRING" id="568860.SAMN05421811_10418"/>
<keyword evidence="5" id="KW-1185">Reference proteome</keyword>
<dbReference type="Proteomes" id="UP000199361">
    <property type="component" value="Unassembled WGS sequence"/>
</dbReference>
<gene>
    <name evidence="4" type="ORF">SAMN05421811_10418</name>
</gene>
<feature type="domain" description="MmgE/PrpD N-terminal" evidence="2">
    <location>
        <begin position="24"/>
        <end position="250"/>
    </location>
</feature>
<accession>A0A1I0H059</accession>
<dbReference type="Pfam" id="PF19305">
    <property type="entry name" value="MmgE_PrpD_C"/>
    <property type="match status" value="1"/>
</dbReference>
<dbReference type="InterPro" id="IPR045337">
    <property type="entry name" value="MmgE_PrpD_C"/>
</dbReference>
<dbReference type="InterPro" id="IPR005656">
    <property type="entry name" value="MmgE_PrpD"/>
</dbReference>
<evidence type="ECO:0000313" key="4">
    <source>
        <dbReference type="EMBL" id="SET76192.1"/>
    </source>
</evidence>
<proteinExistence type="inferred from homology"/>
<dbReference type="Pfam" id="PF03972">
    <property type="entry name" value="MmgE_PrpD_N"/>
    <property type="match status" value="1"/>
</dbReference>
<feature type="domain" description="MmgE/PrpD C-terminal" evidence="3">
    <location>
        <begin position="279"/>
        <end position="445"/>
    </location>
</feature>
<evidence type="ECO:0000259" key="3">
    <source>
        <dbReference type="Pfam" id="PF19305"/>
    </source>
</evidence>
<evidence type="ECO:0000259" key="2">
    <source>
        <dbReference type="Pfam" id="PF03972"/>
    </source>
</evidence>
<dbReference type="SUPFAM" id="SSF103378">
    <property type="entry name" value="2-methylcitrate dehydratase PrpD"/>
    <property type="match status" value="1"/>
</dbReference>
<reference evidence="4 5" key="1">
    <citation type="submission" date="2016-10" db="EMBL/GenBank/DDBJ databases">
        <authorList>
            <person name="de Groot N.N."/>
        </authorList>
    </citation>
    <scope>NUCLEOTIDE SEQUENCE [LARGE SCALE GENOMIC DNA]</scope>
    <source>
        <strain evidence="4 5">CGMCC 4.5598</strain>
    </source>
</reference>
<dbReference type="RefSeq" id="WP_091080802.1">
    <property type="nucleotide sequence ID" value="NZ_FOHX01000004.1"/>
</dbReference>
<dbReference type="PANTHER" id="PTHR16943">
    <property type="entry name" value="2-METHYLCITRATE DEHYDRATASE-RELATED"/>
    <property type="match status" value="1"/>
</dbReference>
<dbReference type="AlphaFoldDB" id="A0A1I0H059"/>
<dbReference type="GO" id="GO:0016829">
    <property type="term" value="F:lyase activity"/>
    <property type="evidence" value="ECO:0007669"/>
    <property type="project" value="InterPro"/>
</dbReference>
<protein>
    <submittedName>
        <fullName evidence="4">2-methylcitrate dehydratase PrpD</fullName>
    </submittedName>
</protein>
<dbReference type="EMBL" id="FOHX01000004">
    <property type="protein sequence ID" value="SET76192.1"/>
    <property type="molecule type" value="Genomic_DNA"/>
</dbReference>
<dbReference type="Gene3D" id="3.30.1330.120">
    <property type="entry name" value="2-methylcitrate dehydratase PrpD"/>
    <property type="match status" value="1"/>
</dbReference>
<sequence>MAAPFRDDLRSAPTAWTSGDSPAAAFITGLTWERLPREVIDRAVMCLIDTLAAVLAGRASRSALVADDLARAWWPTGPATSIVSGSPLATGGAAFANAVAANAVDIDDCGIYTWGHPGAQVVPTALALAEELRLSGRELITAIVVGYEIAFRAGRCVNHEQSAVHSADRTYRACGSWGAVACAAIACHVHGLDETTTRHALGIAEYDSPDLPMMRAIDTPGMVKHGVGFGALTGLLAADLARRGFTGIEPGLDLARFRPYVDDLGADYYLPRGITWKRYSSCAWTHPALLAVEKLRIGHPLPPADIARVVIETYPDAARLGTRLPETTEEAQFNLAWPVAALLADGRVGPDQMADARLGAPEIIELSRRIEVVVTDDLTRRYYLSEVNDPEGSDSAVVTVTLTDGTVLSSGRVDHILYPEPGWTLDEMRDKFTWLAAGRVAPESVPRLLEALAGVESADDASVLVRDLASSLTPVGAN</sequence>
<dbReference type="InterPro" id="IPR036148">
    <property type="entry name" value="MmgE/PrpD_sf"/>
</dbReference>
<dbReference type="InterPro" id="IPR042183">
    <property type="entry name" value="MmgE/PrpD_sf_1"/>
</dbReference>